<feature type="domain" description="GIR1-like zinc ribbon" evidence="1">
    <location>
        <begin position="135"/>
        <end position="170"/>
    </location>
</feature>
<evidence type="ECO:0000313" key="3">
    <source>
        <dbReference type="Proteomes" id="UP000323506"/>
    </source>
</evidence>
<name>A0A5D2GP22_GOSDA</name>
<proteinExistence type="predicted"/>
<dbReference type="Proteomes" id="UP000323506">
    <property type="component" value="Chromosome A05"/>
</dbReference>
<dbReference type="Pfam" id="PF24747">
    <property type="entry name" value="Zn-ribbon_GIR1"/>
    <property type="match status" value="1"/>
</dbReference>
<evidence type="ECO:0000313" key="2">
    <source>
        <dbReference type="EMBL" id="TYH19146.1"/>
    </source>
</evidence>
<dbReference type="InterPro" id="IPR056440">
    <property type="entry name" value="Zn-ribbon_GIR1"/>
</dbReference>
<reference evidence="2 3" key="1">
    <citation type="submission" date="2019-06" db="EMBL/GenBank/DDBJ databases">
        <title>WGS assembly of Gossypium darwinii.</title>
        <authorList>
            <person name="Chen Z.J."/>
            <person name="Sreedasyam A."/>
            <person name="Ando A."/>
            <person name="Song Q."/>
            <person name="De L."/>
            <person name="Hulse-Kemp A."/>
            <person name="Ding M."/>
            <person name="Ye W."/>
            <person name="Kirkbride R."/>
            <person name="Jenkins J."/>
            <person name="Plott C."/>
            <person name="Lovell J."/>
            <person name="Lin Y.-M."/>
            <person name="Vaughn R."/>
            <person name="Liu B."/>
            <person name="Li W."/>
            <person name="Simpson S."/>
            <person name="Scheffler B."/>
            <person name="Saski C."/>
            <person name="Grover C."/>
            <person name="Hu G."/>
            <person name="Conover J."/>
            <person name="Carlson J."/>
            <person name="Shu S."/>
            <person name="Boston L."/>
            <person name="Williams M."/>
            <person name="Peterson D."/>
            <person name="Mcgee K."/>
            <person name="Jones D."/>
            <person name="Wendel J."/>
            <person name="Stelly D."/>
            <person name="Grimwood J."/>
            <person name="Schmutz J."/>
        </authorList>
    </citation>
    <scope>NUCLEOTIDE SEQUENCE [LARGE SCALE GENOMIC DNA]</scope>
    <source>
        <strain evidence="2">1808015.09</strain>
    </source>
</reference>
<gene>
    <name evidence="2" type="ORF">ES288_A05G329700v1</name>
</gene>
<organism evidence="2 3">
    <name type="scientific">Gossypium darwinii</name>
    <name type="common">Darwin's cotton</name>
    <name type="synonym">Gossypium barbadense var. darwinii</name>
    <dbReference type="NCBI Taxonomy" id="34276"/>
    <lineage>
        <taxon>Eukaryota</taxon>
        <taxon>Viridiplantae</taxon>
        <taxon>Streptophyta</taxon>
        <taxon>Embryophyta</taxon>
        <taxon>Tracheophyta</taxon>
        <taxon>Spermatophyta</taxon>
        <taxon>Magnoliopsida</taxon>
        <taxon>eudicotyledons</taxon>
        <taxon>Gunneridae</taxon>
        <taxon>Pentapetalae</taxon>
        <taxon>rosids</taxon>
        <taxon>malvids</taxon>
        <taxon>Malvales</taxon>
        <taxon>Malvaceae</taxon>
        <taxon>Malvoideae</taxon>
        <taxon>Gossypium</taxon>
    </lineage>
</organism>
<keyword evidence="3" id="KW-1185">Reference proteome</keyword>
<sequence length="184" mass="20681">MSSEIFDISKVFEIKQESPMDDVRSSSTSLISSVNDTTKNCSNINQSAKHNEEYHQVDARKKCLIETGKEENERSIDLNLELTPTGLPSKICLSTNQCLEISLTSLSTTSHMLRNQQDSSSEEVEFSNIALEEPSLVVMGCSRCLIYVMACKINPKCANCQTSYHLIDVIHNNPLRNQRMLSLF</sequence>
<evidence type="ECO:0000259" key="1">
    <source>
        <dbReference type="Pfam" id="PF24747"/>
    </source>
</evidence>
<dbReference type="EMBL" id="CM017692">
    <property type="protein sequence ID" value="TYH19146.1"/>
    <property type="molecule type" value="Genomic_DNA"/>
</dbReference>
<accession>A0A5D2GP22</accession>
<dbReference type="AlphaFoldDB" id="A0A5D2GP22"/>
<protein>
    <recommendedName>
        <fullName evidence="1">GIR1-like zinc ribbon domain-containing protein</fullName>
    </recommendedName>
</protein>